<reference evidence="2 3" key="1">
    <citation type="submission" date="2016-10" db="EMBL/GenBank/DDBJ databases">
        <authorList>
            <person name="Varghese N."/>
            <person name="Submissions S."/>
        </authorList>
    </citation>
    <scope>NUCLEOTIDE SEQUENCE [LARGE SCALE GENOMIC DNA]</scope>
    <source>
        <strain evidence="2 3">DSM 18839</strain>
    </source>
</reference>
<sequence length="233" mass="26041">MRRNILVTAALVPALLWTVPASAEPLIYGLQVEQAERRFDDGSDLYAWDFDALVGTDELKVVWRSEAEYLTEGKQFETLENQLRLQKPISTFFDAVVGVRLDTPRGEDRAYGVVGVKGLAPQWFEIDADLYVGETSFVRIEAEYEGLITNRIILTPSVELDTPLGDDAELGVGAFAPKLELGARLSYDLLDRAVSPYIGVHYERRFGETADLARAEGEARDNLFFVVGTKMLF</sequence>
<dbReference type="OrthoDB" id="9778934at2"/>
<dbReference type="GO" id="GO:0009279">
    <property type="term" value="C:cell outer membrane"/>
    <property type="evidence" value="ECO:0007669"/>
    <property type="project" value="InterPro"/>
</dbReference>
<protein>
    <submittedName>
        <fullName evidence="2">Copper resistance protein B</fullName>
    </submittedName>
</protein>
<evidence type="ECO:0000313" key="2">
    <source>
        <dbReference type="EMBL" id="SDG54677.1"/>
    </source>
</evidence>
<dbReference type="GO" id="GO:0005507">
    <property type="term" value="F:copper ion binding"/>
    <property type="evidence" value="ECO:0007669"/>
    <property type="project" value="InterPro"/>
</dbReference>
<keyword evidence="1" id="KW-0732">Signal</keyword>
<dbReference type="GO" id="GO:0006878">
    <property type="term" value="P:intracellular copper ion homeostasis"/>
    <property type="evidence" value="ECO:0007669"/>
    <property type="project" value="InterPro"/>
</dbReference>
<gene>
    <name evidence="2" type="ORF">SAMN05660686_04807</name>
</gene>
<evidence type="ECO:0000256" key="1">
    <source>
        <dbReference type="SAM" id="SignalP"/>
    </source>
</evidence>
<organism evidence="2 3">
    <name type="scientific">Thalassobaculum litoreum DSM 18839</name>
    <dbReference type="NCBI Taxonomy" id="1123362"/>
    <lineage>
        <taxon>Bacteria</taxon>
        <taxon>Pseudomonadati</taxon>
        <taxon>Pseudomonadota</taxon>
        <taxon>Alphaproteobacteria</taxon>
        <taxon>Rhodospirillales</taxon>
        <taxon>Thalassobaculaceae</taxon>
        <taxon>Thalassobaculum</taxon>
    </lineage>
</organism>
<dbReference type="Proteomes" id="UP000198615">
    <property type="component" value="Unassembled WGS sequence"/>
</dbReference>
<dbReference type="Pfam" id="PF05275">
    <property type="entry name" value="CopB"/>
    <property type="match status" value="1"/>
</dbReference>
<feature type="chain" id="PRO_5034787885" evidence="1">
    <location>
        <begin position="24"/>
        <end position="233"/>
    </location>
</feature>
<comment type="caution">
    <text evidence="2">The sequence shown here is derived from an EMBL/GenBank/DDBJ whole genome shotgun (WGS) entry which is preliminary data.</text>
</comment>
<proteinExistence type="predicted"/>
<dbReference type="EMBL" id="FNBW01000021">
    <property type="protein sequence ID" value="SDG54677.1"/>
    <property type="molecule type" value="Genomic_DNA"/>
</dbReference>
<dbReference type="AlphaFoldDB" id="A0A8G2BMH6"/>
<feature type="signal peptide" evidence="1">
    <location>
        <begin position="1"/>
        <end position="23"/>
    </location>
</feature>
<dbReference type="InterPro" id="IPR007939">
    <property type="entry name" value="Cu-R_B_prcur"/>
</dbReference>
<accession>A0A8G2BMH6</accession>
<keyword evidence="3" id="KW-1185">Reference proteome</keyword>
<name>A0A8G2BMH6_9PROT</name>
<dbReference type="RefSeq" id="WP_028793186.1">
    <property type="nucleotide sequence ID" value="NZ_FNBW01000021.1"/>
</dbReference>
<evidence type="ECO:0000313" key="3">
    <source>
        <dbReference type="Proteomes" id="UP000198615"/>
    </source>
</evidence>